<evidence type="ECO:0000256" key="7">
    <source>
        <dbReference type="ARBA" id="ARBA00023136"/>
    </source>
</evidence>
<evidence type="ECO:0000256" key="4">
    <source>
        <dbReference type="ARBA" id="ARBA00022692"/>
    </source>
</evidence>
<dbReference type="AlphaFoldDB" id="A0ABD0KUS5"/>
<comment type="similarity">
    <text evidence="3">Belongs to the TMEM47 family.</text>
</comment>
<reference evidence="9 10" key="1">
    <citation type="journal article" date="2023" name="Sci. Data">
        <title>Genome assembly of the Korean intertidal mud-creeper Batillaria attramentaria.</title>
        <authorList>
            <person name="Patra A.K."/>
            <person name="Ho P.T."/>
            <person name="Jun S."/>
            <person name="Lee S.J."/>
            <person name="Kim Y."/>
            <person name="Won Y.J."/>
        </authorList>
    </citation>
    <scope>NUCLEOTIDE SEQUENCE [LARGE SCALE GENOMIC DNA]</scope>
    <source>
        <strain evidence="9">Wonlab-2016</strain>
    </source>
</reference>
<evidence type="ECO:0000256" key="8">
    <source>
        <dbReference type="SAM" id="Phobius"/>
    </source>
</evidence>
<name>A0ABD0KUS5_9CAEN</name>
<feature type="transmembrane region" description="Helical" evidence="8">
    <location>
        <begin position="162"/>
        <end position="183"/>
    </location>
</feature>
<keyword evidence="6 8" id="KW-1133">Transmembrane helix</keyword>
<feature type="transmembrane region" description="Helical" evidence="8">
    <location>
        <begin position="120"/>
        <end position="142"/>
    </location>
</feature>
<accession>A0ABD0KUS5</accession>
<evidence type="ECO:0000313" key="9">
    <source>
        <dbReference type="EMBL" id="KAK7490979.1"/>
    </source>
</evidence>
<evidence type="ECO:0000256" key="1">
    <source>
        <dbReference type="ARBA" id="ARBA00004141"/>
    </source>
</evidence>
<dbReference type="Gene3D" id="1.20.140.150">
    <property type="match status" value="1"/>
</dbReference>
<dbReference type="SUPFAM" id="SSF103473">
    <property type="entry name" value="MFS general substrate transporter"/>
    <property type="match status" value="1"/>
</dbReference>
<feature type="transmembrane region" description="Helical" evidence="8">
    <location>
        <begin position="27"/>
        <end position="50"/>
    </location>
</feature>
<evidence type="ECO:0000256" key="2">
    <source>
        <dbReference type="ARBA" id="ARBA00004282"/>
    </source>
</evidence>
<dbReference type="GO" id="GO:0016020">
    <property type="term" value="C:membrane"/>
    <property type="evidence" value="ECO:0007669"/>
    <property type="project" value="UniProtKB-SubCell"/>
</dbReference>
<keyword evidence="4 8" id="KW-0812">Transmembrane</keyword>
<comment type="subcellular location">
    <subcellularLocation>
        <location evidence="2">Cell junction</location>
    </subcellularLocation>
    <subcellularLocation>
        <location evidence="1">Membrane</location>
        <topology evidence="1">Multi-pass membrane protein</topology>
    </subcellularLocation>
</comment>
<organism evidence="9 10">
    <name type="scientific">Batillaria attramentaria</name>
    <dbReference type="NCBI Taxonomy" id="370345"/>
    <lineage>
        <taxon>Eukaryota</taxon>
        <taxon>Metazoa</taxon>
        <taxon>Spiralia</taxon>
        <taxon>Lophotrochozoa</taxon>
        <taxon>Mollusca</taxon>
        <taxon>Gastropoda</taxon>
        <taxon>Caenogastropoda</taxon>
        <taxon>Sorbeoconcha</taxon>
        <taxon>Cerithioidea</taxon>
        <taxon>Batillariidae</taxon>
        <taxon>Batillaria</taxon>
    </lineage>
</organism>
<dbReference type="PANTHER" id="PTHR14399">
    <property type="entry name" value="P53-INDUCED PROTEIN RELATED"/>
    <property type="match status" value="1"/>
</dbReference>
<evidence type="ECO:0008006" key="11">
    <source>
        <dbReference type="Google" id="ProtNLM"/>
    </source>
</evidence>
<keyword evidence="7 8" id="KW-0472">Membrane</keyword>
<dbReference type="InterPro" id="IPR004031">
    <property type="entry name" value="PMP22/EMP/MP20/Claudin"/>
</dbReference>
<feature type="transmembrane region" description="Helical" evidence="8">
    <location>
        <begin position="83"/>
        <end position="108"/>
    </location>
</feature>
<gene>
    <name evidence="9" type="ORF">BaRGS_00017851</name>
</gene>
<keyword evidence="10" id="KW-1185">Reference proteome</keyword>
<evidence type="ECO:0000313" key="10">
    <source>
        <dbReference type="Proteomes" id="UP001519460"/>
    </source>
</evidence>
<dbReference type="Proteomes" id="UP001519460">
    <property type="component" value="Unassembled WGS sequence"/>
</dbReference>
<dbReference type="EMBL" id="JACVVK020000121">
    <property type="protein sequence ID" value="KAK7490979.1"/>
    <property type="molecule type" value="Genomic_DNA"/>
</dbReference>
<comment type="caution">
    <text evidence="9">The sequence shown here is derived from an EMBL/GenBank/DDBJ whole genome shotgun (WGS) entry which is preliminary data.</text>
</comment>
<evidence type="ECO:0000256" key="6">
    <source>
        <dbReference type="ARBA" id="ARBA00022989"/>
    </source>
</evidence>
<dbReference type="PANTHER" id="PTHR14399:SF5">
    <property type="entry name" value="CELL JUNCTION PROTEIN VAB-9"/>
    <property type="match status" value="1"/>
</dbReference>
<keyword evidence="5" id="KW-0965">Cell junction</keyword>
<evidence type="ECO:0000256" key="5">
    <source>
        <dbReference type="ARBA" id="ARBA00022949"/>
    </source>
</evidence>
<dbReference type="InterPro" id="IPR036259">
    <property type="entry name" value="MFS_trans_sf"/>
</dbReference>
<evidence type="ECO:0000256" key="3">
    <source>
        <dbReference type="ARBA" id="ARBA00008691"/>
    </source>
</evidence>
<dbReference type="Pfam" id="PF00822">
    <property type="entry name" value="PMP22_Claudin"/>
    <property type="match status" value="1"/>
</dbReference>
<protein>
    <recommendedName>
        <fullName evidence="11">Transmembrane protein 47</fullName>
    </recommendedName>
</protein>
<dbReference type="PRINTS" id="PR01077">
    <property type="entry name" value="CLAUDIN"/>
</dbReference>
<proteinExistence type="inferred from homology"/>
<dbReference type="GO" id="GO:0070161">
    <property type="term" value="C:anchoring junction"/>
    <property type="evidence" value="ECO:0007669"/>
    <property type="project" value="UniProtKB-SubCell"/>
</dbReference>
<sequence length="212" mass="23646">MATEGNGAGSAPTTTIETLVVVRPLKVIAVVLAALAMMLMMLSVAATTWLEANSVREGLWEKCTFRENETDMVDCDINVPRDWLQACRALCMIAMILTFIGIIVASVGLRSENFRFKYRYYVVSMVIWFSAVGIQLISLVTFPIKFLDEIDDRAQLHWEFGWAYGVGWGAAVFIFVSGILLLIDKGAEEIIYREVTTKKESLEEEEGATEAV</sequence>
<dbReference type="InterPro" id="IPR015664">
    <property type="entry name" value="P53_induced"/>
</dbReference>